<keyword evidence="10 19" id="KW-0808">Transferase</keyword>
<evidence type="ECO:0000256" key="13">
    <source>
        <dbReference type="ARBA" id="ARBA00023098"/>
    </source>
</evidence>
<evidence type="ECO:0000256" key="12">
    <source>
        <dbReference type="ARBA" id="ARBA00022989"/>
    </source>
</evidence>
<evidence type="ECO:0000256" key="6">
    <source>
        <dbReference type="ARBA" id="ARBA00013170"/>
    </source>
</evidence>
<reference evidence="21 22" key="1">
    <citation type="submission" date="2023-08" db="EMBL/GenBank/DDBJ databases">
        <title>Helicovermis profunda gen. nov., sp. nov., a novel mesophilic, fermentative bacterium within the Bacillota from a deep-sea hydrothermal vent chimney.</title>
        <authorList>
            <person name="Miyazaki U."/>
            <person name="Mizutani D."/>
            <person name="Hashimoto Y."/>
            <person name="Tame A."/>
            <person name="Sawayama S."/>
            <person name="Miyazaki J."/>
            <person name="Takai K."/>
            <person name="Nakagawa S."/>
        </authorList>
    </citation>
    <scope>NUCLEOTIDE SEQUENCE [LARGE SCALE GENOMIC DNA]</scope>
    <source>
        <strain evidence="21 22">S502</strain>
    </source>
</reference>
<comment type="pathway">
    <text evidence="4">Lipid metabolism.</text>
</comment>
<evidence type="ECO:0000256" key="3">
    <source>
        <dbReference type="ARBA" id="ARBA00005042"/>
    </source>
</evidence>
<evidence type="ECO:0000256" key="4">
    <source>
        <dbReference type="ARBA" id="ARBA00005189"/>
    </source>
</evidence>
<evidence type="ECO:0000256" key="9">
    <source>
        <dbReference type="ARBA" id="ARBA00022516"/>
    </source>
</evidence>
<dbReference type="InterPro" id="IPR000462">
    <property type="entry name" value="CDP-OH_P_trans"/>
</dbReference>
<keyword evidence="22" id="KW-1185">Reference proteome</keyword>
<dbReference type="PROSITE" id="PS00379">
    <property type="entry name" value="CDP_ALCOHOL_P_TRANSF"/>
    <property type="match status" value="1"/>
</dbReference>
<keyword evidence="9" id="KW-0444">Lipid biosynthesis</keyword>
<dbReference type="InterPro" id="IPR004570">
    <property type="entry name" value="Phosphatidylglycerol_P_synth"/>
</dbReference>
<dbReference type="NCBIfam" id="TIGR00560">
    <property type="entry name" value="pgsA"/>
    <property type="match status" value="1"/>
</dbReference>
<gene>
    <name evidence="21" type="primary">pgsA</name>
    <name evidence="21" type="ORF">HLPR_16280</name>
</gene>
<dbReference type="Pfam" id="PF01066">
    <property type="entry name" value="CDP-OH_P_transf"/>
    <property type="match status" value="1"/>
</dbReference>
<keyword evidence="15" id="KW-0594">Phospholipid biosynthesis</keyword>
<protein>
    <recommendedName>
        <fullName evidence="7 18">CDP-diacylglycerol--glycerol-3-phosphate 3-phosphatidyltransferase</fullName>
        <ecNumber evidence="6 18">2.7.8.5</ecNumber>
    </recommendedName>
</protein>
<comment type="subcellular location">
    <subcellularLocation>
        <location evidence="2">Cell membrane</location>
        <topology evidence="2">Multi-pass membrane protein</topology>
    </subcellularLocation>
</comment>
<evidence type="ECO:0000256" key="15">
    <source>
        <dbReference type="ARBA" id="ARBA00023209"/>
    </source>
</evidence>
<comment type="pathway">
    <text evidence="3">Phospholipid metabolism; phosphatidylglycerol biosynthesis; phosphatidylglycerol from CDP-diacylglycerol: step 1/2.</text>
</comment>
<keyword evidence="13" id="KW-0443">Lipid metabolism</keyword>
<evidence type="ECO:0000256" key="16">
    <source>
        <dbReference type="ARBA" id="ARBA00023264"/>
    </source>
</evidence>
<dbReference type="InterPro" id="IPR043130">
    <property type="entry name" value="CDP-OH_PTrfase_TM_dom"/>
</dbReference>
<dbReference type="EMBL" id="AP028654">
    <property type="protein sequence ID" value="BEP29297.1"/>
    <property type="molecule type" value="Genomic_DNA"/>
</dbReference>
<name>A0AAU9EEZ4_9FIRM</name>
<keyword evidence="14 20" id="KW-0472">Membrane</keyword>
<evidence type="ECO:0000313" key="22">
    <source>
        <dbReference type="Proteomes" id="UP001321786"/>
    </source>
</evidence>
<evidence type="ECO:0000256" key="8">
    <source>
        <dbReference type="ARBA" id="ARBA00022475"/>
    </source>
</evidence>
<dbReference type="PANTHER" id="PTHR14269">
    <property type="entry name" value="CDP-DIACYLGLYCEROL--GLYCEROL-3-PHOSPHATE 3-PHOSPHATIDYLTRANSFERASE-RELATED"/>
    <property type="match status" value="1"/>
</dbReference>
<dbReference type="PIRSF" id="PIRSF000847">
    <property type="entry name" value="Phos_ph_gly_syn"/>
    <property type="match status" value="1"/>
</dbReference>
<feature type="transmembrane region" description="Helical" evidence="20">
    <location>
        <begin position="7"/>
        <end position="27"/>
    </location>
</feature>
<dbReference type="EC" id="2.7.8.5" evidence="6 18"/>
<comment type="catalytic activity">
    <reaction evidence="17">
        <text>a CDP-1,2-diacyl-sn-glycerol + sn-glycerol 3-phosphate = a 1,2-diacyl-sn-glycero-3-phospho-(1'-sn-glycero-3'-phosphate) + CMP + H(+)</text>
        <dbReference type="Rhea" id="RHEA:12593"/>
        <dbReference type="ChEBI" id="CHEBI:15378"/>
        <dbReference type="ChEBI" id="CHEBI:57597"/>
        <dbReference type="ChEBI" id="CHEBI:58332"/>
        <dbReference type="ChEBI" id="CHEBI:60110"/>
        <dbReference type="ChEBI" id="CHEBI:60377"/>
        <dbReference type="EC" id="2.7.8.5"/>
    </reaction>
</comment>
<evidence type="ECO:0000256" key="2">
    <source>
        <dbReference type="ARBA" id="ARBA00004651"/>
    </source>
</evidence>
<evidence type="ECO:0000256" key="18">
    <source>
        <dbReference type="NCBIfam" id="TIGR00560"/>
    </source>
</evidence>
<dbReference type="GO" id="GO:0046474">
    <property type="term" value="P:glycerophospholipid biosynthetic process"/>
    <property type="evidence" value="ECO:0007669"/>
    <property type="project" value="TreeGrafter"/>
</dbReference>
<evidence type="ECO:0000256" key="19">
    <source>
        <dbReference type="RuleBase" id="RU003750"/>
    </source>
</evidence>
<evidence type="ECO:0000256" key="10">
    <source>
        <dbReference type="ARBA" id="ARBA00022679"/>
    </source>
</evidence>
<keyword evidence="11 20" id="KW-0812">Transmembrane</keyword>
<proteinExistence type="inferred from homology"/>
<dbReference type="GO" id="GO:0008444">
    <property type="term" value="F:CDP-diacylglycerol-glycerol-3-phosphate 3-phosphatidyltransferase activity"/>
    <property type="evidence" value="ECO:0007669"/>
    <property type="project" value="UniProtKB-UniRule"/>
</dbReference>
<evidence type="ECO:0000256" key="20">
    <source>
        <dbReference type="SAM" id="Phobius"/>
    </source>
</evidence>
<evidence type="ECO:0000256" key="7">
    <source>
        <dbReference type="ARBA" id="ARBA00014944"/>
    </source>
</evidence>
<accession>A0AAU9EEZ4</accession>
<dbReference type="KEGG" id="hprf:HLPR_16280"/>
<evidence type="ECO:0000256" key="17">
    <source>
        <dbReference type="ARBA" id="ARBA00048586"/>
    </source>
</evidence>
<dbReference type="FunFam" id="1.20.120.1760:FF:000004">
    <property type="entry name" value="CDP-diacylglycerol--glycerol-3-phosphate 3-phosphatidyltransferase"/>
    <property type="match status" value="1"/>
</dbReference>
<keyword evidence="16" id="KW-1208">Phospholipid metabolism</keyword>
<keyword evidence="8" id="KW-1003">Cell membrane</keyword>
<dbReference type="RefSeq" id="WP_338534942.1">
    <property type="nucleotide sequence ID" value="NZ_AP028654.1"/>
</dbReference>
<dbReference type="PANTHER" id="PTHR14269:SF62">
    <property type="entry name" value="CDP-DIACYLGLYCEROL--GLYCEROL-3-PHOSPHATE 3-PHOSPHATIDYLTRANSFERASE 1, CHLOROPLASTIC"/>
    <property type="match status" value="1"/>
</dbReference>
<sequence length="179" mass="19891">MNLPNKITLSRILLVPVFLYFLLNNFSVDSPNYVALIIFILASITDFLDGYLARKLNLVSKLGKFMDPLADKLLVAAALIGFVQTDQISSYFVFIIISRELIISVFRAVAASEGVVISASIWGKIKTNTQILAIIMLLLNNAPFNGLNIRIDMITLYIATIATVISGIDYIYKNRNVLN</sequence>
<dbReference type="InterPro" id="IPR050324">
    <property type="entry name" value="CDP-alcohol_PTase-I"/>
</dbReference>
<organism evidence="21 22">
    <name type="scientific">Helicovermis profundi</name>
    <dbReference type="NCBI Taxonomy" id="3065157"/>
    <lineage>
        <taxon>Bacteria</taxon>
        <taxon>Bacillati</taxon>
        <taxon>Bacillota</taxon>
        <taxon>Clostridia</taxon>
        <taxon>Helicovermis</taxon>
    </lineage>
</organism>
<evidence type="ECO:0000256" key="11">
    <source>
        <dbReference type="ARBA" id="ARBA00022692"/>
    </source>
</evidence>
<dbReference type="Gene3D" id="1.20.120.1760">
    <property type="match status" value="1"/>
</dbReference>
<evidence type="ECO:0000256" key="14">
    <source>
        <dbReference type="ARBA" id="ARBA00023136"/>
    </source>
</evidence>
<feature type="transmembrane region" description="Helical" evidence="20">
    <location>
        <begin position="33"/>
        <end position="52"/>
    </location>
</feature>
<dbReference type="AlphaFoldDB" id="A0AAU9EEZ4"/>
<comment type="function">
    <text evidence="1">This protein catalyzes the committed step to the synthesis of the acidic phospholipids.</text>
</comment>
<dbReference type="InterPro" id="IPR048254">
    <property type="entry name" value="CDP_ALCOHOL_P_TRANSF_CS"/>
</dbReference>
<evidence type="ECO:0000313" key="21">
    <source>
        <dbReference type="EMBL" id="BEP29297.1"/>
    </source>
</evidence>
<evidence type="ECO:0000256" key="1">
    <source>
        <dbReference type="ARBA" id="ARBA00003973"/>
    </source>
</evidence>
<dbReference type="GO" id="GO:0005886">
    <property type="term" value="C:plasma membrane"/>
    <property type="evidence" value="ECO:0007669"/>
    <property type="project" value="UniProtKB-SubCell"/>
</dbReference>
<keyword evidence="12 20" id="KW-1133">Transmembrane helix</keyword>
<feature type="transmembrane region" description="Helical" evidence="20">
    <location>
        <begin position="153"/>
        <end position="172"/>
    </location>
</feature>
<evidence type="ECO:0000256" key="5">
    <source>
        <dbReference type="ARBA" id="ARBA00010441"/>
    </source>
</evidence>
<comment type="similarity">
    <text evidence="5 19">Belongs to the CDP-alcohol phosphatidyltransferase class-I family.</text>
</comment>
<feature type="transmembrane region" description="Helical" evidence="20">
    <location>
        <begin position="73"/>
        <end position="95"/>
    </location>
</feature>
<dbReference type="Proteomes" id="UP001321786">
    <property type="component" value="Chromosome"/>
</dbReference>